<dbReference type="InterPro" id="IPR001461">
    <property type="entry name" value="Aspartic_peptidase_A1"/>
</dbReference>
<gene>
    <name evidence="3" type="ordered locus">AXX17_At3g29150</name>
</gene>
<dbReference type="PANTHER" id="PTHR47966">
    <property type="entry name" value="BETA-SITE APP-CLEAVING ENZYME, ISOFORM A-RELATED"/>
    <property type="match status" value="1"/>
</dbReference>
<dbReference type="GO" id="GO:0006508">
    <property type="term" value="P:proteolysis"/>
    <property type="evidence" value="ECO:0007669"/>
    <property type="project" value="InterPro"/>
</dbReference>
<organism evidence="3 4">
    <name type="scientific">Arabidopsis thaliana</name>
    <name type="common">Mouse-ear cress</name>
    <dbReference type="NCBI Taxonomy" id="3702"/>
    <lineage>
        <taxon>Eukaryota</taxon>
        <taxon>Viridiplantae</taxon>
        <taxon>Streptophyta</taxon>
        <taxon>Embryophyta</taxon>
        <taxon>Tracheophyta</taxon>
        <taxon>Spermatophyta</taxon>
        <taxon>Magnoliopsida</taxon>
        <taxon>eudicotyledons</taxon>
        <taxon>Gunneridae</taxon>
        <taxon>Pentapetalae</taxon>
        <taxon>rosids</taxon>
        <taxon>malvids</taxon>
        <taxon>Brassicales</taxon>
        <taxon>Brassicaceae</taxon>
        <taxon>Camelineae</taxon>
        <taxon>Arabidopsis</taxon>
    </lineage>
</organism>
<dbReference type="InterPro" id="IPR021109">
    <property type="entry name" value="Peptidase_aspartic_dom_sf"/>
</dbReference>
<dbReference type="Proteomes" id="UP000078284">
    <property type="component" value="Chromosome 3"/>
</dbReference>
<dbReference type="InterPro" id="IPR033121">
    <property type="entry name" value="PEPTIDASE_A1"/>
</dbReference>
<dbReference type="EMBL" id="LUHQ01000003">
    <property type="protein sequence ID" value="OAP05534.1"/>
    <property type="molecule type" value="Genomic_DNA"/>
</dbReference>
<comment type="similarity">
    <text evidence="1">Belongs to the peptidase A1 family.</text>
</comment>
<dbReference type="AlphaFoldDB" id="A0A178VIF5"/>
<comment type="caution">
    <text evidence="3">The sequence shown here is derived from an EMBL/GenBank/DDBJ whole genome shotgun (WGS) entry which is preliminary data.</text>
</comment>
<dbReference type="PANTHER" id="PTHR47966:SF39">
    <property type="entry name" value="EUKARYOTIC ASPARTYL PROTEASE FAMILY PROTEIN"/>
    <property type="match status" value="1"/>
</dbReference>
<sequence length="141" mass="15697">MNICYKSSASRTFKENGTKAELKYGTGFLSVDTVTVGGISITFPDSLNFGTFVWHSMVFQGKIAKNMFSIWLRRFSNSGEGGLNGGEVVFGRIIPTHFSGDHTYVDVEGPQNIIAMYNIWVGGENTYISFDTLFVHVEFKN</sequence>
<reference evidence="4" key="1">
    <citation type="journal article" date="2016" name="Proc. Natl. Acad. Sci. U.S.A.">
        <title>Chromosome-level assembly of Arabidopsis thaliana Ler reveals the extent of translocation and inversion polymorphisms.</title>
        <authorList>
            <person name="Zapata L."/>
            <person name="Ding J."/>
            <person name="Willing E.M."/>
            <person name="Hartwig B."/>
            <person name="Bezdan D."/>
            <person name="Jiao W.B."/>
            <person name="Patel V."/>
            <person name="Velikkakam James G."/>
            <person name="Koornneef M."/>
            <person name="Ossowski S."/>
            <person name="Schneeberger K."/>
        </authorList>
    </citation>
    <scope>NUCLEOTIDE SEQUENCE [LARGE SCALE GENOMIC DNA]</scope>
    <source>
        <strain evidence="4">cv. Landsberg erecta</strain>
    </source>
</reference>
<evidence type="ECO:0000313" key="3">
    <source>
        <dbReference type="EMBL" id="OAP05534.1"/>
    </source>
</evidence>
<feature type="domain" description="Peptidase A1" evidence="2">
    <location>
        <begin position="4"/>
        <end position="42"/>
    </location>
</feature>
<protein>
    <recommendedName>
        <fullName evidence="2">Peptidase A1 domain-containing protein</fullName>
    </recommendedName>
</protein>
<dbReference type="SUPFAM" id="SSF50630">
    <property type="entry name" value="Acid proteases"/>
    <property type="match status" value="1"/>
</dbReference>
<evidence type="ECO:0000313" key="4">
    <source>
        <dbReference type="Proteomes" id="UP000078284"/>
    </source>
</evidence>
<evidence type="ECO:0000256" key="1">
    <source>
        <dbReference type="ARBA" id="ARBA00007447"/>
    </source>
</evidence>
<dbReference type="Pfam" id="PF00026">
    <property type="entry name" value="Asp"/>
    <property type="match status" value="2"/>
</dbReference>
<feature type="domain" description="Peptidase A1" evidence="2">
    <location>
        <begin position="51"/>
        <end position="122"/>
    </location>
</feature>
<dbReference type="GO" id="GO:0004190">
    <property type="term" value="F:aspartic-type endopeptidase activity"/>
    <property type="evidence" value="ECO:0007669"/>
    <property type="project" value="InterPro"/>
</dbReference>
<accession>A0A178VIF5</accession>
<name>A0A178VIF5_ARATH</name>
<dbReference type="Gene3D" id="2.40.70.10">
    <property type="entry name" value="Acid Proteases"/>
    <property type="match status" value="1"/>
</dbReference>
<proteinExistence type="inferred from homology"/>
<evidence type="ECO:0000259" key="2">
    <source>
        <dbReference type="Pfam" id="PF00026"/>
    </source>
</evidence>